<keyword evidence="3" id="KW-1185">Reference proteome</keyword>
<proteinExistence type="predicted"/>
<evidence type="ECO:0000259" key="1">
    <source>
        <dbReference type="Pfam" id="PF24476"/>
    </source>
</evidence>
<dbReference type="OrthoDB" id="3565018at2759"/>
<dbReference type="Proteomes" id="UP000054771">
    <property type="component" value="Unassembled WGS sequence"/>
</dbReference>
<dbReference type="PANTHER" id="PTHR35186">
    <property type="entry name" value="ANK_REP_REGION DOMAIN-CONTAINING PROTEIN"/>
    <property type="match status" value="1"/>
</dbReference>
<feature type="domain" description="DUF7580" evidence="1">
    <location>
        <begin position="196"/>
        <end position="557"/>
    </location>
</feature>
<sequence>MATGIEIVGLALAIFPVLVEGLRFYEKEKGTVQDLLHYRRVLKGHMRDLQREQLSFRNSCRLFLEDVALRSDLDAEDIEPMMQDKDDARWKQGAWLEPNVLDLESVQGYLETVVQMKELLTRIRDRLGIRANSSPEILDKKTRRRQWKIIKMVITGDEITEHLREATRLNVFLAQLTAQTRPAAPPRRSHRRHTRHYKKIRSDAMDLCHMLKLKFPTPPSCTCALPHQVNMRLEFRNAKTAKTATSFHTVFTLKPSSSCNRASIPWREMELQHCVTDKPPPPVPANQNANVSQQKSTMKSGKNSVKKVGFVNLHAQTPLDAKCKEIQDLCIFMAQNKTSTDWIGFITDGQTKKHLLRDIHKNHVLASSRNARTMSLAQALSHKAPSRELRSKLGLKLASSVMQLHSTEWLADSWGAENIFFLKAADGTADITNPLIQRNFGTIDKSPQMSTKPVPCLPYVPCLVSLGVILLEIWYWKPFSALKTDNEMSIASQAPVYSDQIAAGRLVTSMDDAGPRYISAVKRCIFGLDGAYNSLEEDKFQGEVDEKIVFPLEEHLQFFCGKTTIEECF</sequence>
<evidence type="ECO:0000313" key="3">
    <source>
        <dbReference type="Proteomes" id="UP000054771"/>
    </source>
</evidence>
<evidence type="ECO:0000313" key="2">
    <source>
        <dbReference type="EMBL" id="CEL05106.1"/>
    </source>
</evidence>
<dbReference type="Pfam" id="PF24476">
    <property type="entry name" value="DUF7580"/>
    <property type="match status" value="1"/>
</dbReference>
<dbReference type="AlphaFoldDB" id="A0A0U5FZI3"/>
<dbReference type="OMA" id="CHETISH"/>
<reference evidence="3" key="1">
    <citation type="journal article" date="2016" name="Genome Announc.">
        <title>Draft genome sequences of fungus Aspergillus calidoustus.</title>
        <authorList>
            <person name="Horn F."/>
            <person name="Linde J."/>
            <person name="Mattern D.J."/>
            <person name="Walther G."/>
            <person name="Guthke R."/>
            <person name="Scherlach K."/>
            <person name="Martin K."/>
            <person name="Brakhage A.A."/>
            <person name="Petzke L."/>
            <person name="Valiante V."/>
        </authorList>
    </citation>
    <scope>NUCLEOTIDE SEQUENCE [LARGE SCALE GENOMIC DNA]</scope>
    <source>
        <strain evidence="3">SF006504</strain>
    </source>
</reference>
<organism evidence="2 3">
    <name type="scientific">Aspergillus calidoustus</name>
    <dbReference type="NCBI Taxonomy" id="454130"/>
    <lineage>
        <taxon>Eukaryota</taxon>
        <taxon>Fungi</taxon>
        <taxon>Dikarya</taxon>
        <taxon>Ascomycota</taxon>
        <taxon>Pezizomycotina</taxon>
        <taxon>Eurotiomycetes</taxon>
        <taxon>Eurotiomycetidae</taxon>
        <taxon>Eurotiales</taxon>
        <taxon>Aspergillaceae</taxon>
        <taxon>Aspergillus</taxon>
        <taxon>Aspergillus subgen. Nidulantes</taxon>
    </lineage>
</organism>
<accession>A0A0U5FZI3</accession>
<gene>
    <name evidence="2" type="ORF">ASPCAL06226</name>
</gene>
<protein>
    <recommendedName>
        <fullName evidence="1">DUF7580 domain-containing protein</fullName>
    </recommendedName>
</protein>
<dbReference type="PANTHER" id="PTHR35186:SF4">
    <property type="entry name" value="PRION-INHIBITION AND PROPAGATION HELO DOMAIN-CONTAINING PROTEIN"/>
    <property type="match status" value="1"/>
</dbReference>
<dbReference type="STRING" id="454130.A0A0U5FZI3"/>
<dbReference type="EMBL" id="CDMC01000005">
    <property type="protein sequence ID" value="CEL05106.1"/>
    <property type="molecule type" value="Genomic_DNA"/>
</dbReference>
<name>A0A0U5FZI3_ASPCI</name>
<dbReference type="InterPro" id="IPR056002">
    <property type="entry name" value="DUF7580"/>
</dbReference>